<dbReference type="Proteomes" id="UP001164929">
    <property type="component" value="Chromosome 1"/>
</dbReference>
<feature type="region of interest" description="Disordered" evidence="1">
    <location>
        <begin position="1"/>
        <end position="28"/>
    </location>
</feature>
<organism evidence="2 3">
    <name type="scientific">Populus alba x Populus x berolinensis</name>
    <dbReference type="NCBI Taxonomy" id="444605"/>
    <lineage>
        <taxon>Eukaryota</taxon>
        <taxon>Viridiplantae</taxon>
        <taxon>Streptophyta</taxon>
        <taxon>Embryophyta</taxon>
        <taxon>Tracheophyta</taxon>
        <taxon>Spermatophyta</taxon>
        <taxon>Magnoliopsida</taxon>
        <taxon>eudicotyledons</taxon>
        <taxon>Gunneridae</taxon>
        <taxon>Pentapetalae</taxon>
        <taxon>rosids</taxon>
        <taxon>fabids</taxon>
        <taxon>Malpighiales</taxon>
        <taxon>Salicaceae</taxon>
        <taxon>Saliceae</taxon>
        <taxon>Populus</taxon>
    </lineage>
</organism>
<accession>A0AAD6RS57</accession>
<protein>
    <submittedName>
        <fullName evidence="2">Uncharacterized protein</fullName>
    </submittedName>
</protein>
<evidence type="ECO:0000256" key="1">
    <source>
        <dbReference type="SAM" id="MobiDB-lite"/>
    </source>
</evidence>
<comment type="caution">
    <text evidence="2">The sequence shown here is derived from an EMBL/GenBank/DDBJ whole genome shotgun (WGS) entry which is preliminary data.</text>
</comment>
<keyword evidence="3" id="KW-1185">Reference proteome</keyword>
<dbReference type="AlphaFoldDB" id="A0AAD6RS57"/>
<name>A0AAD6RS57_9ROSI</name>
<reference evidence="2 3" key="1">
    <citation type="journal article" date="2023" name="Mol. Ecol. Resour.">
        <title>Chromosome-level genome assembly of a triploid poplar Populus alba 'Berolinensis'.</title>
        <authorList>
            <person name="Chen S."/>
            <person name="Yu Y."/>
            <person name="Wang X."/>
            <person name="Wang S."/>
            <person name="Zhang T."/>
            <person name="Zhou Y."/>
            <person name="He R."/>
            <person name="Meng N."/>
            <person name="Wang Y."/>
            <person name="Liu W."/>
            <person name="Liu Z."/>
            <person name="Liu J."/>
            <person name="Guo Q."/>
            <person name="Huang H."/>
            <person name="Sederoff R.R."/>
            <person name="Wang G."/>
            <person name="Qu G."/>
            <person name="Chen S."/>
        </authorList>
    </citation>
    <scope>NUCLEOTIDE SEQUENCE [LARGE SCALE GENOMIC DNA]</scope>
    <source>
        <strain evidence="2">SC-2020</strain>
    </source>
</reference>
<feature type="compositionally biased region" description="Basic and acidic residues" evidence="1">
    <location>
        <begin position="18"/>
        <end position="28"/>
    </location>
</feature>
<dbReference type="EMBL" id="JAQIZT010000001">
    <property type="protein sequence ID" value="KAJ7014175.1"/>
    <property type="molecule type" value="Genomic_DNA"/>
</dbReference>
<evidence type="ECO:0000313" key="2">
    <source>
        <dbReference type="EMBL" id="KAJ7014175.1"/>
    </source>
</evidence>
<sequence>MFESQHGNTLHFPLFHYPRPESKSVERN</sequence>
<evidence type="ECO:0000313" key="3">
    <source>
        <dbReference type="Proteomes" id="UP001164929"/>
    </source>
</evidence>
<gene>
    <name evidence="2" type="ORF">NC653_003707</name>
</gene>
<proteinExistence type="predicted"/>